<feature type="transmembrane region" description="Helical" evidence="8">
    <location>
        <begin position="202"/>
        <end position="224"/>
    </location>
</feature>
<dbReference type="GO" id="GO:0016020">
    <property type="term" value="C:membrane"/>
    <property type="evidence" value="ECO:0007669"/>
    <property type="project" value="UniProtKB-SubCell"/>
</dbReference>
<dbReference type="InterPro" id="IPR001204">
    <property type="entry name" value="Phos_transporter"/>
</dbReference>
<keyword evidence="4 8" id="KW-0592">Phosphate transport</keyword>
<comment type="function">
    <text evidence="8">Sodium-phosphate symporter.</text>
</comment>
<feature type="transmembrane region" description="Helical" evidence="8">
    <location>
        <begin position="62"/>
        <end position="83"/>
    </location>
</feature>
<reference evidence="10" key="2">
    <citation type="submission" date="2015-08" db="UniProtKB">
        <authorList>
            <consortium name="WormBaseParasite"/>
        </authorList>
    </citation>
    <scope>IDENTIFICATION</scope>
</reference>
<accession>A0A0K0F1Z4</accession>
<protein>
    <recommendedName>
        <fullName evidence="8">Phosphate transporter</fullName>
    </recommendedName>
</protein>
<name>A0A0K0F1Z4_STRVS</name>
<evidence type="ECO:0000313" key="9">
    <source>
        <dbReference type="Proteomes" id="UP000035680"/>
    </source>
</evidence>
<evidence type="ECO:0000256" key="4">
    <source>
        <dbReference type="ARBA" id="ARBA00022592"/>
    </source>
</evidence>
<dbReference type="GO" id="GO:0005315">
    <property type="term" value="F:phosphate transmembrane transporter activity"/>
    <property type="evidence" value="ECO:0007669"/>
    <property type="project" value="InterPro"/>
</dbReference>
<proteinExistence type="inferred from homology"/>
<evidence type="ECO:0000313" key="10">
    <source>
        <dbReference type="WBParaSite" id="SVE_0282000.1"/>
    </source>
</evidence>
<feature type="transmembrane region" description="Helical" evidence="8">
    <location>
        <begin position="23"/>
        <end position="42"/>
    </location>
</feature>
<dbReference type="GO" id="GO:0035435">
    <property type="term" value="P:phosphate ion transmembrane transport"/>
    <property type="evidence" value="ECO:0007669"/>
    <property type="project" value="TreeGrafter"/>
</dbReference>
<evidence type="ECO:0000256" key="2">
    <source>
        <dbReference type="ARBA" id="ARBA00009916"/>
    </source>
</evidence>
<feature type="transmembrane region" description="Helical" evidence="8">
    <location>
        <begin position="103"/>
        <end position="125"/>
    </location>
</feature>
<keyword evidence="6 8" id="KW-1133">Transmembrane helix</keyword>
<dbReference type="AlphaFoldDB" id="A0A0K0F1Z4"/>
<dbReference type="PANTHER" id="PTHR11101:SF67">
    <property type="entry name" value="PHOSPHATE TRANSPORTER"/>
    <property type="match status" value="1"/>
</dbReference>
<feature type="transmembrane region" description="Helical" evidence="8">
    <location>
        <begin position="230"/>
        <end position="252"/>
    </location>
</feature>
<keyword evidence="3 8" id="KW-0813">Transport</keyword>
<keyword evidence="7 8" id="KW-0472">Membrane</keyword>
<sequence>MDTTTLTSIFTSTEALGTFQHQVLWALIVGACLAFVLGFGMGANDVSNAFGTSVGSKVLTLVQAYILATIFETLGSILVGYNVTDSMRKNVIDTTLYANEPKVLLIGQLAILAGCAAWLMIATFAKWPVSTTQGIVGSTIGMSMSMKGLQGIQWGEIIKIAISWVASPVLSGCVSVILYTIVDHTVLRRDNPFNCGLRVLPYFYFACLTFNTFAVVYSGSVIIGIPDIPIGISIAIAFGVGIITFFIVMFIMKPRLRIWIEKTVPKHTYPDVKGISLEKGEEKNGEPIVYEKQKRDGTIKGFFKWLLPLRDRQTSLQVLKIFSSIQVFTACFAGFAHGANDVANAIAPLAALISFYRDGNINQDGSTPIYVLLFGVLSICVGLWVMGHRVIQTVGQNMSEINPASGFTIEFGAAVTALIASKAGIPISTTHCLVGSVVFVGMVRSGEGIDWKIFKGIVFSWIVTLPTCGLIAAGVMRLLYLTI</sequence>
<feature type="transmembrane region" description="Helical" evidence="8">
    <location>
        <begin position="369"/>
        <end position="391"/>
    </location>
</feature>
<evidence type="ECO:0000256" key="3">
    <source>
        <dbReference type="ARBA" id="ARBA00022448"/>
    </source>
</evidence>
<feature type="transmembrane region" description="Helical" evidence="8">
    <location>
        <begin position="453"/>
        <end position="480"/>
    </location>
</feature>
<keyword evidence="9" id="KW-1185">Reference proteome</keyword>
<dbReference type="WBParaSite" id="SVE_0282000.1">
    <property type="protein sequence ID" value="SVE_0282000.1"/>
    <property type="gene ID" value="SVE_0282000"/>
</dbReference>
<dbReference type="PANTHER" id="PTHR11101">
    <property type="entry name" value="PHOSPHATE TRANSPORTER"/>
    <property type="match status" value="1"/>
</dbReference>
<evidence type="ECO:0000256" key="1">
    <source>
        <dbReference type="ARBA" id="ARBA00004141"/>
    </source>
</evidence>
<evidence type="ECO:0000256" key="7">
    <source>
        <dbReference type="ARBA" id="ARBA00023136"/>
    </source>
</evidence>
<comment type="subcellular location">
    <subcellularLocation>
        <location evidence="1 8">Membrane</location>
        <topology evidence="1 8">Multi-pass membrane protein</topology>
    </subcellularLocation>
</comment>
<evidence type="ECO:0000256" key="6">
    <source>
        <dbReference type="ARBA" id="ARBA00022989"/>
    </source>
</evidence>
<dbReference type="Proteomes" id="UP000035680">
    <property type="component" value="Unassembled WGS sequence"/>
</dbReference>
<evidence type="ECO:0000256" key="8">
    <source>
        <dbReference type="RuleBase" id="RU363058"/>
    </source>
</evidence>
<reference evidence="9" key="1">
    <citation type="submission" date="2014-07" db="EMBL/GenBank/DDBJ databases">
        <authorList>
            <person name="Martin A.A"/>
            <person name="De Silva N."/>
        </authorList>
    </citation>
    <scope>NUCLEOTIDE SEQUENCE</scope>
</reference>
<organism evidence="9 10">
    <name type="scientific">Strongyloides venezuelensis</name>
    <name type="common">Threadworm</name>
    <dbReference type="NCBI Taxonomy" id="75913"/>
    <lineage>
        <taxon>Eukaryota</taxon>
        <taxon>Metazoa</taxon>
        <taxon>Ecdysozoa</taxon>
        <taxon>Nematoda</taxon>
        <taxon>Chromadorea</taxon>
        <taxon>Rhabditida</taxon>
        <taxon>Tylenchina</taxon>
        <taxon>Panagrolaimomorpha</taxon>
        <taxon>Strongyloidoidea</taxon>
        <taxon>Strongyloididae</taxon>
        <taxon>Strongyloides</taxon>
    </lineage>
</organism>
<keyword evidence="5 8" id="KW-0812">Transmembrane</keyword>
<dbReference type="Pfam" id="PF01384">
    <property type="entry name" value="PHO4"/>
    <property type="match status" value="1"/>
</dbReference>
<comment type="similarity">
    <text evidence="2 8">Belongs to the inorganic phosphate transporter (PiT) (TC 2.A.20) family.</text>
</comment>
<evidence type="ECO:0000256" key="5">
    <source>
        <dbReference type="ARBA" id="ARBA00022692"/>
    </source>
</evidence>
<feature type="transmembrane region" description="Helical" evidence="8">
    <location>
        <begin position="157"/>
        <end position="182"/>
    </location>
</feature>
<dbReference type="STRING" id="75913.A0A0K0F1Z4"/>